<sequence>MKKDIIGKQAIIDCLTEQLRGLGIKDMLPGKEVTIINYNGNLEQFGDCYEVSDGMFQNIGYVVPLRWLNIIE</sequence>
<reference evidence="2" key="1">
    <citation type="journal article" date="2019" name="Int. J. Syst. Evol. Microbiol.">
        <title>The Global Catalogue of Microorganisms (GCM) 10K type strain sequencing project: providing services to taxonomists for standard genome sequencing and annotation.</title>
        <authorList>
            <consortium name="The Broad Institute Genomics Platform"/>
            <consortium name="The Broad Institute Genome Sequencing Center for Infectious Disease"/>
            <person name="Wu L."/>
            <person name="Ma J."/>
        </authorList>
    </citation>
    <scope>NUCLEOTIDE SEQUENCE [LARGE SCALE GENOMIC DNA]</scope>
    <source>
        <strain evidence="2">CGMCC 1.15461</strain>
    </source>
</reference>
<comment type="caution">
    <text evidence="1">The sequence shown here is derived from an EMBL/GenBank/DDBJ whole genome shotgun (WGS) entry which is preliminary data.</text>
</comment>
<proteinExistence type="predicted"/>
<accession>A0ABQ1JZ00</accession>
<evidence type="ECO:0000313" key="2">
    <source>
        <dbReference type="Proteomes" id="UP000615760"/>
    </source>
</evidence>
<keyword evidence="2" id="KW-1185">Reference proteome</keyword>
<gene>
    <name evidence="1" type="ORF">GCM10007424_23580</name>
</gene>
<organism evidence="1 2">
    <name type="scientific">Flavobacterium suaedae</name>
    <dbReference type="NCBI Taxonomy" id="1767027"/>
    <lineage>
        <taxon>Bacteria</taxon>
        <taxon>Pseudomonadati</taxon>
        <taxon>Bacteroidota</taxon>
        <taxon>Flavobacteriia</taxon>
        <taxon>Flavobacteriales</taxon>
        <taxon>Flavobacteriaceae</taxon>
        <taxon>Flavobacterium</taxon>
    </lineage>
</organism>
<evidence type="ECO:0000313" key="1">
    <source>
        <dbReference type="EMBL" id="GGB82835.1"/>
    </source>
</evidence>
<protein>
    <submittedName>
        <fullName evidence="1">Uncharacterized protein</fullName>
    </submittedName>
</protein>
<dbReference type="Proteomes" id="UP000615760">
    <property type="component" value="Unassembled WGS sequence"/>
</dbReference>
<name>A0ABQ1JZ00_9FLAO</name>
<dbReference type="EMBL" id="BMJE01000006">
    <property type="protein sequence ID" value="GGB82835.1"/>
    <property type="molecule type" value="Genomic_DNA"/>
</dbReference>
<dbReference type="RefSeq" id="WP_188621504.1">
    <property type="nucleotide sequence ID" value="NZ_BMJE01000006.1"/>
</dbReference>